<dbReference type="SMART" id="SM00368">
    <property type="entry name" value="LRR_RI"/>
    <property type="match status" value="5"/>
</dbReference>
<dbReference type="GO" id="GO:0005576">
    <property type="term" value="C:extracellular region"/>
    <property type="evidence" value="ECO:0007669"/>
    <property type="project" value="InterPro"/>
</dbReference>
<dbReference type="PANTHER" id="PTHR24113:SF12">
    <property type="entry name" value="RAN GTPASE-ACTIVATING PROTEIN 1"/>
    <property type="match status" value="1"/>
</dbReference>
<dbReference type="PROSITE" id="PS51996">
    <property type="entry name" value="TR_MART"/>
    <property type="match status" value="1"/>
</dbReference>
<sequence>MLINRNENTYLREERFFLPQPLKKPFNEDRLDGGYHGFIKEWEKKKKKFLLFFKEKNKNVSNSDKVEQAANGIIFEGNRLGEKCESQWIAQQLRIVKNKTAKEIRKCCINLYTKECFLYKLVNTMLRENDKTKVDTLGPFCYFLFDSWSNDSENQHKLEVYRGANLDPEMIESYREATGTYKCWYGFSSTSKNRHKAEQFGNTLFIIDLTKTKRGGFDISPYSCYPDEEEVLLPAGAEFKIIEVQSNMEHNKQCIYLTVISDLDNECYSNLHDKDLSAEGARAVANALKINRTLSRLYISNNNISNEGATSIADALKINETLSRLDIWNNNISNEGATSIADALKINKTLTELYIGENNISNEGAASIADALKIYKTLTSLNISNNNISNEGATSIADALKTNKTLTELYIGKNKVLNEGRTAIEGTLKFKNRYIFGL</sequence>
<proteinExistence type="predicted"/>
<dbReference type="GO" id="GO:0031267">
    <property type="term" value="F:small GTPase binding"/>
    <property type="evidence" value="ECO:0007669"/>
    <property type="project" value="TreeGrafter"/>
</dbReference>
<dbReference type="InterPro" id="IPR032675">
    <property type="entry name" value="LRR_dom_sf"/>
</dbReference>
<evidence type="ECO:0000313" key="6">
    <source>
        <dbReference type="EMBL" id="CAF4201135.1"/>
    </source>
</evidence>
<dbReference type="PANTHER" id="PTHR24113">
    <property type="entry name" value="RAN GTPASE-ACTIVATING PROTEIN 1"/>
    <property type="match status" value="1"/>
</dbReference>
<reference evidence="5" key="1">
    <citation type="submission" date="2021-02" db="EMBL/GenBank/DDBJ databases">
        <authorList>
            <person name="Nowell W R."/>
        </authorList>
    </citation>
    <scope>NUCLEOTIDE SEQUENCE</scope>
</reference>
<evidence type="ECO:0000256" key="1">
    <source>
        <dbReference type="ARBA" id="ARBA00022468"/>
    </source>
</evidence>
<dbReference type="Gene3D" id="3.80.10.10">
    <property type="entry name" value="Ribonuclease Inhibitor"/>
    <property type="match status" value="2"/>
</dbReference>
<dbReference type="GO" id="GO:0005829">
    <property type="term" value="C:cytosol"/>
    <property type="evidence" value="ECO:0007669"/>
    <property type="project" value="TreeGrafter"/>
</dbReference>
<dbReference type="Gene3D" id="3.90.176.10">
    <property type="entry name" value="Toxin ADP-ribosyltransferase, Chain A, domain 1"/>
    <property type="match status" value="1"/>
</dbReference>
<name>A0A815GNG0_9BILA</name>
<keyword evidence="3" id="KW-0677">Repeat</keyword>
<dbReference type="Pfam" id="PF13516">
    <property type="entry name" value="LRR_6"/>
    <property type="match status" value="5"/>
</dbReference>
<accession>A0A815GNG0</accession>
<dbReference type="SUPFAM" id="SSF52047">
    <property type="entry name" value="RNI-like"/>
    <property type="match status" value="1"/>
</dbReference>
<dbReference type="Proteomes" id="UP000681722">
    <property type="component" value="Unassembled WGS sequence"/>
</dbReference>
<protein>
    <recommendedName>
        <fullName evidence="4">ADP ribosyltransferase domain-containing protein</fullName>
    </recommendedName>
</protein>
<dbReference type="InterPro" id="IPR001611">
    <property type="entry name" value="Leu-rich_rpt"/>
</dbReference>
<dbReference type="GO" id="GO:0048471">
    <property type="term" value="C:perinuclear region of cytoplasm"/>
    <property type="evidence" value="ECO:0007669"/>
    <property type="project" value="TreeGrafter"/>
</dbReference>
<keyword evidence="1" id="KW-0343">GTPase activation</keyword>
<dbReference type="SUPFAM" id="SSF56399">
    <property type="entry name" value="ADP-ribosylation"/>
    <property type="match status" value="1"/>
</dbReference>
<evidence type="ECO:0000313" key="5">
    <source>
        <dbReference type="EMBL" id="CAF1340518.1"/>
    </source>
</evidence>
<dbReference type="EMBL" id="CAJOBC010058521">
    <property type="protein sequence ID" value="CAF4201135.1"/>
    <property type="molecule type" value="Genomic_DNA"/>
</dbReference>
<keyword evidence="2" id="KW-0433">Leucine-rich repeat</keyword>
<dbReference type="OrthoDB" id="423533at2759"/>
<keyword evidence="7" id="KW-1185">Reference proteome</keyword>
<evidence type="ECO:0000259" key="4">
    <source>
        <dbReference type="Pfam" id="PF03496"/>
    </source>
</evidence>
<gene>
    <name evidence="5" type="ORF">GPM918_LOCUS30408</name>
    <name evidence="6" type="ORF">SRO942_LOCUS31020</name>
</gene>
<dbReference type="AlphaFoldDB" id="A0A815GNG0"/>
<dbReference type="GO" id="GO:0005096">
    <property type="term" value="F:GTPase activator activity"/>
    <property type="evidence" value="ECO:0007669"/>
    <property type="project" value="UniProtKB-KW"/>
</dbReference>
<evidence type="ECO:0000256" key="3">
    <source>
        <dbReference type="ARBA" id="ARBA00022737"/>
    </source>
</evidence>
<organism evidence="5 7">
    <name type="scientific">Didymodactylos carnosus</name>
    <dbReference type="NCBI Taxonomy" id="1234261"/>
    <lineage>
        <taxon>Eukaryota</taxon>
        <taxon>Metazoa</taxon>
        <taxon>Spiralia</taxon>
        <taxon>Gnathifera</taxon>
        <taxon>Rotifera</taxon>
        <taxon>Eurotatoria</taxon>
        <taxon>Bdelloidea</taxon>
        <taxon>Philodinida</taxon>
        <taxon>Philodinidae</taxon>
        <taxon>Didymodactylos</taxon>
    </lineage>
</organism>
<dbReference type="InterPro" id="IPR003540">
    <property type="entry name" value="ADP-ribosyltransferase"/>
</dbReference>
<comment type="caution">
    <text evidence="5">The sequence shown here is derived from an EMBL/GenBank/DDBJ whole genome shotgun (WGS) entry which is preliminary data.</text>
</comment>
<dbReference type="Pfam" id="PF03496">
    <property type="entry name" value="ADPrib_exo_Tox"/>
    <property type="match status" value="1"/>
</dbReference>
<evidence type="ECO:0000256" key="2">
    <source>
        <dbReference type="ARBA" id="ARBA00022614"/>
    </source>
</evidence>
<dbReference type="EMBL" id="CAJNOQ010014381">
    <property type="protein sequence ID" value="CAF1340518.1"/>
    <property type="molecule type" value="Genomic_DNA"/>
</dbReference>
<dbReference type="Proteomes" id="UP000663829">
    <property type="component" value="Unassembled WGS sequence"/>
</dbReference>
<dbReference type="InterPro" id="IPR027038">
    <property type="entry name" value="RanGap"/>
</dbReference>
<feature type="domain" description="ADP ribosyltransferase" evidence="4">
    <location>
        <begin position="87"/>
        <end position="257"/>
    </location>
</feature>
<dbReference type="GO" id="GO:0005634">
    <property type="term" value="C:nucleus"/>
    <property type="evidence" value="ECO:0007669"/>
    <property type="project" value="TreeGrafter"/>
</dbReference>
<evidence type="ECO:0000313" key="7">
    <source>
        <dbReference type="Proteomes" id="UP000663829"/>
    </source>
</evidence>
<dbReference type="GO" id="GO:0006913">
    <property type="term" value="P:nucleocytoplasmic transport"/>
    <property type="evidence" value="ECO:0007669"/>
    <property type="project" value="TreeGrafter"/>
</dbReference>